<accession>A0A3M2RW09</accession>
<dbReference type="Proteomes" id="UP000277212">
    <property type="component" value="Unassembled WGS sequence"/>
</dbReference>
<reference evidence="1 2" key="1">
    <citation type="submission" date="2017-06" db="EMBL/GenBank/DDBJ databases">
        <title>Comparative genomic analysis of Ambrosia Fusariam Clade fungi.</title>
        <authorList>
            <person name="Stajich J.E."/>
            <person name="Carrillo J."/>
            <person name="Kijimoto T."/>
            <person name="Eskalen A."/>
            <person name="O'Donnell K."/>
            <person name="Kasson M."/>
        </authorList>
    </citation>
    <scope>NUCLEOTIDE SEQUENCE [LARGE SCALE GENOMIC DNA]</scope>
    <source>
        <strain evidence="1">UCR3666</strain>
    </source>
</reference>
<proteinExistence type="predicted"/>
<name>A0A3M2RW09_9HYPO</name>
<organism evidence="1 2">
    <name type="scientific">Fusarium kuroshium</name>
    <dbReference type="NCBI Taxonomy" id="2010991"/>
    <lineage>
        <taxon>Eukaryota</taxon>
        <taxon>Fungi</taxon>
        <taxon>Dikarya</taxon>
        <taxon>Ascomycota</taxon>
        <taxon>Pezizomycotina</taxon>
        <taxon>Sordariomycetes</taxon>
        <taxon>Hypocreomycetidae</taxon>
        <taxon>Hypocreales</taxon>
        <taxon>Nectriaceae</taxon>
        <taxon>Fusarium</taxon>
        <taxon>Fusarium solani species complex</taxon>
    </lineage>
</organism>
<sequence>MTAREKRGLFENQIQRTRQLCGSRDEYQAGPNETQHTVGAARLFKPQMVSDGCGSKPRPALLKRIQRKGLTLEQQEEDSKTRVPDAPERYSNLWKAQSQGGFGVRNPGNQPSRLEIPKVVTLTANRLHVSWRWTSRGSLVWWQPAVPWEHLSEWIRRVIDPALRVRGEGLNELLVMVSLRQAQSTWGHGLHTDLLALFPTQETPITTRYHPPGRTTHAKVGKLWADWGHTLDDENKTDWETCAGDLSYMKSTNLPGAHKMARPRETFSANSWAVWTLMKIIYEKDKMLGNKLAIWVQNQRQT</sequence>
<keyword evidence="2" id="KW-1185">Reference proteome</keyword>
<gene>
    <name evidence="1" type="ORF">CDV36_011294</name>
</gene>
<evidence type="ECO:0000313" key="1">
    <source>
        <dbReference type="EMBL" id="RMJ09075.1"/>
    </source>
</evidence>
<dbReference type="AlphaFoldDB" id="A0A3M2RW09"/>
<dbReference type="EMBL" id="NKUJ01000257">
    <property type="protein sequence ID" value="RMJ09075.1"/>
    <property type="molecule type" value="Genomic_DNA"/>
</dbReference>
<dbReference type="OrthoDB" id="5089252at2759"/>
<comment type="caution">
    <text evidence="1">The sequence shown here is derived from an EMBL/GenBank/DDBJ whole genome shotgun (WGS) entry which is preliminary data.</text>
</comment>
<evidence type="ECO:0000313" key="2">
    <source>
        <dbReference type="Proteomes" id="UP000277212"/>
    </source>
</evidence>
<protein>
    <submittedName>
        <fullName evidence="1">Uncharacterized protein</fullName>
    </submittedName>
</protein>